<gene>
    <name evidence="1" type="ordered locus">BHWA1_01101</name>
</gene>
<evidence type="ECO:0000313" key="1">
    <source>
        <dbReference type="EMBL" id="ACN83584.1"/>
    </source>
</evidence>
<dbReference type="Proteomes" id="UP000001803">
    <property type="component" value="Chromosome"/>
</dbReference>
<sequence>MLCLNFSSKDLSALNSIAYELRNIRKILDDIKMGLKNRYLYFLINQFFF</sequence>
<proteinExistence type="predicted"/>
<reference evidence="1 2" key="1">
    <citation type="journal article" date="2009" name="PLoS ONE">
        <title>Genome sequence of the pathogenic intestinal spirochete Brachyspira hyodysenteriae reveals adaptations to its lifestyle in the porcine large intestine.</title>
        <authorList>
            <person name="Bellgard M.I."/>
            <person name="Wanchanthuek P."/>
            <person name="La T."/>
            <person name="Ryan K."/>
            <person name="Moolhuijzen P."/>
            <person name="Albertyn Z."/>
            <person name="Shaban B."/>
            <person name="Motro Y."/>
            <person name="Dunn D.S."/>
            <person name="Schibeci D."/>
            <person name="Hunter A."/>
            <person name="Barrero R."/>
            <person name="Phillips N.D."/>
            <person name="Hampson D.J."/>
        </authorList>
    </citation>
    <scope>NUCLEOTIDE SEQUENCE [LARGE SCALE GENOMIC DNA]</scope>
    <source>
        <strain evidence="2">ATCC 49526 / WA1</strain>
    </source>
</reference>
<accession>A0A3B6VFC5</accession>
<evidence type="ECO:0000313" key="2">
    <source>
        <dbReference type="Proteomes" id="UP000001803"/>
    </source>
</evidence>
<name>A0A3B6VFC5_BRAHW</name>
<dbReference type="STRING" id="565034.BHWA1_01101"/>
<keyword evidence="2" id="KW-1185">Reference proteome</keyword>
<organism evidence="1 2">
    <name type="scientific">Brachyspira hyodysenteriae (strain ATCC 49526 / WA1)</name>
    <dbReference type="NCBI Taxonomy" id="565034"/>
    <lineage>
        <taxon>Bacteria</taxon>
        <taxon>Pseudomonadati</taxon>
        <taxon>Spirochaetota</taxon>
        <taxon>Spirochaetia</taxon>
        <taxon>Brachyspirales</taxon>
        <taxon>Brachyspiraceae</taxon>
        <taxon>Brachyspira</taxon>
    </lineage>
</organism>
<dbReference type="EMBL" id="CP001357">
    <property type="protein sequence ID" value="ACN83584.1"/>
    <property type="molecule type" value="Genomic_DNA"/>
</dbReference>
<dbReference type="AlphaFoldDB" id="A0A3B6VFC5"/>
<protein>
    <submittedName>
        <fullName evidence="1">Uncharacterized protein</fullName>
    </submittedName>
</protein>
<dbReference type="KEGG" id="bhy:BHWA1_01101"/>